<evidence type="ECO:0000313" key="3">
    <source>
        <dbReference type="Proteomes" id="UP000070319"/>
    </source>
</evidence>
<protein>
    <submittedName>
        <fullName evidence="2">Uncharacterized protein</fullName>
    </submittedName>
</protein>
<dbReference type="EMBL" id="LTDF01000044">
    <property type="protein sequence ID" value="KXT54582.1"/>
    <property type="molecule type" value="Genomic_DNA"/>
</dbReference>
<sequence length="50" mass="5597">MLKRTVKPGNVRDGFSLTGSIGTKAKPTSARQTKVTMRVKGERRFIVIDY</sequence>
<feature type="region of interest" description="Disordered" evidence="1">
    <location>
        <begin position="1"/>
        <end position="35"/>
    </location>
</feature>
<comment type="caution">
    <text evidence="2">The sequence shown here is derived from an EMBL/GenBank/DDBJ whole genome shotgun (WGS) entry which is preliminary data.</text>
</comment>
<organism evidence="2">
    <name type="scientific">Bacteroides intestinalis</name>
    <dbReference type="NCBI Taxonomy" id="329854"/>
    <lineage>
        <taxon>Bacteria</taxon>
        <taxon>Pseudomonadati</taxon>
        <taxon>Bacteroidota</taxon>
        <taxon>Bacteroidia</taxon>
        <taxon>Bacteroidales</taxon>
        <taxon>Bacteroidaceae</taxon>
        <taxon>Bacteroides</taxon>
    </lineage>
</organism>
<gene>
    <name evidence="2" type="ORF">HMPREF2531_00753</name>
</gene>
<dbReference type="Proteomes" id="UP000070319">
    <property type="component" value="Unassembled WGS sequence"/>
</dbReference>
<evidence type="ECO:0000256" key="1">
    <source>
        <dbReference type="SAM" id="MobiDB-lite"/>
    </source>
</evidence>
<accession>A0A139LSZ4</accession>
<evidence type="ECO:0000313" key="2">
    <source>
        <dbReference type="EMBL" id="KXT54582.1"/>
    </source>
</evidence>
<proteinExistence type="predicted"/>
<reference evidence="2 3" key="1">
    <citation type="submission" date="2016-02" db="EMBL/GenBank/DDBJ databases">
        <authorList>
            <person name="Wen L."/>
            <person name="He K."/>
            <person name="Yang H."/>
        </authorList>
    </citation>
    <scope>NUCLEOTIDE SEQUENCE [LARGE SCALE GENOMIC DNA]</scope>
    <source>
        <strain evidence="2 3">KLE1704</strain>
    </source>
</reference>
<name>A0A139LSZ4_9BACE</name>
<dbReference type="AlphaFoldDB" id="A0A139LSZ4"/>